<name>A0A9J6CU69_RHIMP</name>
<keyword evidence="3" id="KW-1185">Reference proteome</keyword>
<dbReference type="AlphaFoldDB" id="A0A9J6CU69"/>
<reference evidence="2" key="2">
    <citation type="submission" date="2021-09" db="EMBL/GenBank/DDBJ databases">
        <authorList>
            <person name="Jia N."/>
            <person name="Wang J."/>
            <person name="Shi W."/>
            <person name="Du L."/>
            <person name="Sun Y."/>
            <person name="Zhan W."/>
            <person name="Jiang J."/>
            <person name="Wang Q."/>
            <person name="Zhang B."/>
            <person name="Ji P."/>
            <person name="Sakyi L.B."/>
            <person name="Cui X."/>
            <person name="Yuan T."/>
            <person name="Jiang B."/>
            <person name="Yang W."/>
            <person name="Lam T.T.-Y."/>
            <person name="Chang Q."/>
            <person name="Ding S."/>
            <person name="Wang X."/>
            <person name="Zhu J."/>
            <person name="Ruan X."/>
            <person name="Zhao L."/>
            <person name="Wei J."/>
            <person name="Que T."/>
            <person name="Du C."/>
            <person name="Cheng J."/>
            <person name="Dai P."/>
            <person name="Han X."/>
            <person name="Huang E."/>
            <person name="Gao Y."/>
            <person name="Liu J."/>
            <person name="Shao H."/>
            <person name="Ye R."/>
            <person name="Li L."/>
            <person name="Wei W."/>
            <person name="Wang X."/>
            <person name="Wang C."/>
            <person name="Huo Q."/>
            <person name="Li W."/>
            <person name="Guo W."/>
            <person name="Chen H."/>
            <person name="Chen S."/>
            <person name="Zhou L."/>
            <person name="Zhou L."/>
            <person name="Ni X."/>
            <person name="Tian J."/>
            <person name="Zhou Y."/>
            <person name="Sheng Y."/>
            <person name="Liu T."/>
            <person name="Pan Y."/>
            <person name="Xia L."/>
            <person name="Li J."/>
            <person name="Zhao F."/>
            <person name="Cao W."/>
        </authorList>
    </citation>
    <scope>NUCLEOTIDE SEQUENCE</scope>
    <source>
        <strain evidence="2">Rmic-2018</strain>
        <tissue evidence="2">Larvae</tissue>
    </source>
</reference>
<reference evidence="2" key="1">
    <citation type="journal article" date="2020" name="Cell">
        <title>Large-Scale Comparative Analyses of Tick Genomes Elucidate Their Genetic Diversity and Vector Capacities.</title>
        <authorList>
            <consortium name="Tick Genome and Microbiome Consortium (TIGMIC)"/>
            <person name="Jia N."/>
            <person name="Wang J."/>
            <person name="Shi W."/>
            <person name="Du L."/>
            <person name="Sun Y."/>
            <person name="Zhan W."/>
            <person name="Jiang J.F."/>
            <person name="Wang Q."/>
            <person name="Zhang B."/>
            <person name="Ji P."/>
            <person name="Bell-Sakyi L."/>
            <person name="Cui X.M."/>
            <person name="Yuan T.T."/>
            <person name="Jiang B.G."/>
            <person name="Yang W.F."/>
            <person name="Lam T.T."/>
            <person name="Chang Q.C."/>
            <person name="Ding S.J."/>
            <person name="Wang X.J."/>
            <person name="Zhu J.G."/>
            <person name="Ruan X.D."/>
            <person name="Zhao L."/>
            <person name="Wei J.T."/>
            <person name="Ye R.Z."/>
            <person name="Que T.C."/>
            <person name="Du C.H."/>
            <person name="Zhou Y.H."/>
            <person name="Cheng J.X."/>
            <person name="Dai P.F."/>
            <person name="Guo W.B."/>
            <person name="Han X.H."/>
            <person name="Huang E.J."/>
            <person name="Li L.F."/>
            <person name="Wei W."/>
            <person name="Gao Y.C."/>
            <person name="Liu J.Z."/>
            <person name="Shao H.Z."/>
            <person name="Wang X."/>
            <person name="Wang C.C."/>
            <person name="Yang T.C."/>
            <person name="Huo Q.B."/>
            <person name="Li W."/>
            <person name="Chen H.Y."/>
            <person name="Chen S.E."/>
            <person name="Zhou L.G."/>
            <person name="Ni X.B."/>
            <person name="Tian J.H."/>
            <person name="Sheng Y."/>
            <person name="Liu T."/>
            <person name="Pan Y.S."/>
            <person name="Xia L.Y."/>
            <person name="Li J."/>
            <person name="Zhao F."/>
            <person name="Cao W.C."/>
        </authorList>
    </citation>
    <scope>NUCLEOTIDE SEQUENCE</scope>
    <source>
        <strain evidence="2">Rmic-2018</strain>
    </source>
</reference>
<dbReference type="EMBL" id="JABSTU010006862">
    <property type="protein sequence ID" value="KAH7931817.1"/>
    <property type="molecule type" value="Genomic_DNA"/>
</dbReference>
<protein>
    <submittedName>
        <fullName evidence="2">Uncharacterized protein</fullName>
    </submittedName>
</protein>
<dbReference type="Proteomes" id="UP000821866">
    <property type="component" value="Unassembled WGS sequence"/>
</dbReference>
<feature type="compositionally biased region" description="Low complexity" evidence="1">
    <location>
        <begin position="35"/>
        <end position="71"/>
    </location>
</feature>
<organism evidence="2 3">
    <name type="scientific">Rhipicephalus microplus</name>
    <name type="common">Cattle tick</name>
    <name type="synonym">Boophilus microplus</name>
    <dbReference type="NCBI Taxonomy" id="6941"/>
    <lineage>
        <taxon>Eukaryota</taxon>
        <taxon>Metazoa</taxon>
        <taxon>Ecdysozoa</taxon>
        <taxon>Arthropoda</taxon>
        <taxon>Chelicerata</taxon>
        <taxon>Arachnida</taxon>
        <taxon>Acari</taxon>
        <taxon>Parasitiformes</taxon>
        <taxon>Ixodida</taxon>
        <taxon>Ixodoidea</taxon>
        <taxon>Ixodidae</taxon>
        <taxon>Rhipicephalinae</taxon>
        <taxon>Rhipicephalus</taxon>
        <taxon>Boophilus</taxon>
    </lineage>
</organism>
<feature type="compositionally biased region" description="Acidic residues" evidence="1">
    <location>
        <begin position="119"/>
        <end position="129"/>
    </location>
</feature>
<proteinExistence type="predicted"/>
<evidence type="ECO:0000313" key="3">
    <source>
        <dbReference type="Proteomes" id="UP000821866"/>
    </source>
</evidence>
<comment type="caution">
    <text evidence="2">The sequence shown here is derived from an EMBL/GenBank/DDBJ whole genome shotgun (WGS) entry which is preliminary data.</text>
</comment>
<feature type="compositionally biased region" description="Low complexity" evidence="1">
    <location>
        <begin position="102"/>
        <end position="117"/>
    </location>
</feature>
<evidence type="ECO:0000256" key="1">
    <source>
        <dbReference type="SAM" id="MobiDB-lite"/>
    </source>
</evidence>
<accession>A0A9J6CU69</accession>
<evidence type="ECO:0000313" key="2">
    <source>
        <dbReference type="EMBL" id="KAH7931817.1"/>
    </source>
</evidence>
<feature type="compositionally biased region" description="Pro residues" evidence="1">
    <location>
        <begin position="23"/>
        <end position="34"/>
    </location>
</feature>
<feature type="compositionally biased region" description="Low complexity" evidence="1">
    <location>
        <begin position="1"/>
        <end position="15"/>
    </location>
</feature>
<gene>
    <name evidence="2" type="ORF">HPB51_029682</name>
</gene>
<sequence length="205" mass="20939">MPGHSSATTSSAFSTPRQSPSVPGTPPSVLPDPGSPSTTVEVSSTPGSSSRRHTGPGSTSSSSRASSRMSTEPAEVPGTEDSNDVSANESVDEQSVLAAGQRPLSTSPRSSSSPSLSEQLDDTGADDPDDGAHDLPVDAPSMDIPPDHTMQLAGQIRVLRATLRSAPTPESRATCEQAWSQAVALATEAVCLPPSTPGRPARDVN</sequence>
<dbReference type="VEuPathDB" id="VectorBase:LOC119168657"/>
<feature type="region of interest" description="Disordered" evidence="1">
    <location>
        <begin position="1"/>
        <end position="147"/>
    </location>
</feature>